<dbReference type="GO" id="GO:0005634">
    <property type="term" value="C:nucleus"/>
    <property type="evidence" value="ECO:0007669"/>
    <property type="project" value="TreeGrafter"/>
</dbReference>
<proteinExistence type="inferred from homology"/>
<reference evidence="12" key="5">
    <citation type="submission" date="2025-09" db="UniProtKB">
        <authorList>
            <consortium name="Ensembl"/>
        </authorList>
    </citation>
    <scope>IDENTIFICATION</scope>
</reference>
<dbReference type="Proteomes" id="UP000314986">
    <property type="component" value="Unassembled WGS sequence"/>
</dbReference>
<dbReference type="AlphaFoldDB" id="A0A4W3HRP5"/>
<evidence type="ECO:0000256" key="9">
    <source>
        <dbReference type="ARBA" id="ARBA00023216"/>
    </source>
</evidence>
<dbReference type="FunFam" id="1.10.220.10:FF:000002">
    <property type="entry name" value="Annexin"/>
    <property type="match status" value="1"/>
</dbReference>
<dbReference type="Pfam" id="PF00191">
    <property type="entry name" value="Annexin"/>
    <property type="match status" value="4"/>
</dbReference>
<evidence type="ECO:0000256" key="6">
    <source>
        <dbReference type="ARBA" id="ARBA00022737"/>
    </source>
</evidence>
<organism evidence="12 13">
    <name type="scientific">Callorhinchus milii</name>
    <name type="common">Ghost shark</name>
    <dbReference type="NCBI Taxonomy" id="7868"/>
    <lineage>
        <taxon>Eukaryota</taxon>
        <taxon>Metazoa</taxon>
        <taxon>Chordata</taxon>
        <taxon>Craniata</taxon>
        <taxon>Vertebrata</taxon>
        <taxon>Chondrichthyes</taxon>
        <taxon>Holocephali</taxon>
        <taxon>Chimaeriformes</taxon>
        <taxon>Callorhinchidae</taxon>
        <taxon>Callorhinchus</taxon>
    </lineage>
</organism>
<dbReference type="SUPFAM" id="SSF47874">
    <property type="entry name" value="Annexin"/>
    <property type="match status" value="1"/>
</dbReference>
<comment type="subcellular location">
    <subcellularLocation>
        <location evidence="1">Secreted</location>
        <location evidence="1">Extracellular space</location>
        <location evidence="1">Extracellular matrix</location>
        <location evidence="1">Basement membrane</location>
    </subcellularLocation>
</comment>
<evidence type="ECO:0000256" key="3">
    <source>
        <dbReference type="ARBA" id="ARBA00022525"/>
    </source>
</evidence>
<dbReference type="GO" id="GO:0005886">
    <property type="term" value="C:plasma membrane"/>
    <property type="evidence" value="ECO:0007669"/>
    <property type="project" value="TreeGrafter"/>
</dbReference>
<dbReference type="FunCoup" id="A0A4W3HRP5">
    <property type="interactions" value="502"/>
</dbReference>
<dbReference type="GeneID" id="103187852"/>
<dbReference type="GO" id="GO:0005509">
    <property type="term" value="F:calcium ion binding"/>
    <property type="evidence" value="ECO:0007669"/>
    <property type="project" value="InterPro"/>
</dbReference>
<dbReference type="GO" id="GO:0001786">
    <property type="term" value="F:phosphatidylserine binding"/>
    <property type="evidence" value="ECO:0007669"/>
    <property type="project" value="TreeGrafter"/>
</dbReference>
<dbReference type="STRING" id="7868.ENSCMIP00000011874"/>
<keyword evidence="6 11" id="KW-0677">Repeat</keyword>
<evidence type="ECO:0000313" key="13">
    <source>
        <dbReference type="Proteomes" id="UP000314986"/>
    </source>
</evidence>
<dbReference type="FunFam" id="1.10.220.10:FF:000001">
    <property type="entry name" value="Annexin"/>
    <property type="match status" value="1"/>
</dbReference>
<dbReference type="Gene3D" id="1.10.220.10">
    <property type="entry name" value="Annexin"/>
    <property type="match status" value="4"/>
</dbReference>
<keyword evidence="4" id="KW-0272">Extracellular matrix</keyword>
<dbReference type="GO" id="GO:0005544">
    <property type="term" value="F:calcium-dependent phospholipid binding"/>
    <property type="evidence" value="ECO:0007669"/>
    <property type="project" value="UniProtKB-KW"/>
</dbReference>
<reference evidence="13" key="1">
    <citation type="journal article" date="2006" name="Science">
        <title>Ancient noncoding elements conserved in the human genome.</title>
        <authorList>
            <person name="Venkatesh B."/>
            <person name="Kirkness E.F."/>
            <person name="Loh Y.H."/>
            <person name="Halpern A.L."/>
            <person name="Lee A.P."/>
            <person name="Johnson J."/>
            <person name="Dandona N."/>
            <person name="Viswanathan L.D."/>
            <person name="Tay A."/>
            <person name="Venter J.C."/>
            <person name="Strausberg R.L."/>
            <person name="Brenner S."/>
        </authorList>
    </citation>
    <scope>NUCLEOTIDE SEQUENCE [LARGE SCALE GENOMIC DNA]</scope>
</reference>
<evidence type="ECO:0000256" key="7">
    <source>
        <dbReference type="ARBA" id="ARBA00022837"/>
    </source>
</evidence>
<evidence type="ECO:0000256" key="2">
    <source>
        <dbReference type="ARBA" id="ARBA00007831"/>
    </source>
</evidence>
<dbReference type="PANTHER" id="PTHR10502:SF18">
    <property type="entry name" value="ANNEXIN A2-RELATED"/>
    <property type="match status" value="1"/>
</dbReference>
<gene>
    <name evidence="12" type="primary">LOC103187852</name>
</gene>
<evidence type="ECO:0000256" key="4">
    <source>
        <dbReference type="ARBA" id="ARBA00022530"/>
    </source>
</evidence>
<keyword evidence="3" id="KW-0964">Secreted</keyword>
<dbReference type="InterPro" id="IPR037104">
    <property type="entry name" value="Annexin_sf"/>
</dbReference>
<dbReference type="FunFam" id="1.10.220.10:FF:000007">
    <property type="entry name" value="Annexin"/>
    <property type="match status" value="1"/>
</dbReference>
<dbReference type="KEGG" id="cmk:103187852"/>
<dbReference type="PROSITE" id="PS51897">
    <property type="entry name" value="ANNEXIN_2"/>
    <property type="match status" value="4"/>
</dbReference>
<protein>
    <recommendedName>
        <fullName evidence="11">Annexin</fullName>
    </recommendedName>
</protein>
<dbReference type="PRINTS" id="PR00196">
    <property type="entry name" value="ANNEXIN"/>
</dbReference>
<dbReference type="GO" id="GO:0005737">
    <property type="term" value="C:cytoplasm"/>
    <property type="evidence" value="ECO:0007669"/>
    <property type="project" value="TreeGrafter"/>
</dbReference>
<dbReference type="SMART" id="SM00335">
    <property type="entry name" value="ANX"/>
    <property type="match status" value="4"/>
</dbReference>
<evidence type="ECO:0000313" key="12">
    <source>
        <dbReference type="Ensembl" id="ENSCMIP00000011874.1"/>
    </source>
</evidence>
<dbReference type="InterPro" id="IPR018252">
    <property type="entry name" value="Annexin_repeat_CS"/>
</dbReference>
<evidence type="ECO:0000256" key="11">
    <source>
        <dbReference type="RuleBase" id="RU003540"/>
    </source>
</evidence>
<dbReference type="GO" id="GO:0005604">
    <property type="term" value="C:basement membrane"/>
    <property type="evidence" value="ECO:0007669"/>
    <property type="project" value="UniProtKB-SubCell"/>
</dbReference>
<dbReference type="PROSITE" id="PS00223">
    <property type="entry name" value="ANNEXIN_1"/>
    <property type="match status" value="3"/>
</dbReference>
<keyword evidence="5" id="KW-0597">Phosphoprotein</keyword>
<evidence type="ECO:0000256" key="8">
    <source>
        <dbReference type="ARBA" id="ARBA00022869"/>
    </source>
</evidence>
<keyword evidence="13" id="KW-1185">Reference proteome</keyword>
<dbReference type="InterPro" id="IPR001464">
    <property type="entry name" value="Annexin"/>
</dbReference>
<dbReference type="Ensembl" id="ENSCMIT00000012161.1">
    <property type="protein sequence ID" value="ENSCMIP00000011874.1"/>
    <property type="gene ID" value="ENSCMIG00000006131.1"/>
</dbReference>
<evidence type="ECO:0000256" key="10">
    <source>
        <dbReference type="ARBA" id="ARBA00023302"/>
    </source>
</evidence>
<dbReference type="GO" id="GO:0004859">
    <property type="term" value="F:phospholipase inhibitor activity"/>
    <property type="evidence" value="ECO:0007669"/>
    <property type="project" value="InterPro"/>
</dbReference>
<dbReference type="OMA" id="DLMRIRT"/>
<keyword evidence="10 11" id="KW-0111">Calcium/phospholipid-binding</keyword>
<dbReference type="InterPro" id="IPR002389">
    <property type="entry name" value="ANX2"/>
</dbReference>
<evidence type="ECO:0000256" key="5">
    <source>
        <dbReference type="ARBA" id="ARBA00022553"/>
    </source>
</evidence>
<dbReference type="RefSeq" id="XP_007905723.1">
    <property type="nucleotide sequence ID" value="XM_007907532.2"/>
</dbReference>
<dbReference type="PRINTS" id="PR00198">
    <property type="entry name" value="ANNEXINII"/>
</dbReference>
<dbReference type="GO" id="GO:0012506">
    <property type="term" value="C:vesicle membrane"/>
    <property type="evidence" value="ECO:0007669"/>
    <property type="project" value="TreeGrafter"/>
</dbReference>
<reference evidence="12" key="4">
    <citation type="submission" date="2025-08" db="UniProtKB">
        <authorList>
            <consortium name="Ensembl"/>
        </authorList>
    </citation>
    <scope>IDENTIFICATION</scope>
</reference>
<keyword evidence="9 11" id="KW-0041">Annexin</keyword>
<comment type="similarity">
    <text evidence="2 11">Belongs to the annexin family.</text>
</comment>
<evidence type="ECO:0000256" key="1">
    <source>
        <dbReference type="ARBA" id="ARBA00004302"/>
    </source>
</evidence>
<keyword evidence="8" id="KW-0084">Basement membrane</keyword>
<dbReference type="GO" id="GO:0008092">
    <property type="term" value="F:cytoskeletal protein binding"/>
    <property type="evidence" value="ECO:0007669"/>
    <property type="project" value="InterPro"/>
</dbReference>
<sequence length="337" mass="38253">MAKVREVLAEICLGYEETQVGATVRPYGNFDAAKDADDLATAIEVKGVDELTIINILTKRSNDQRQDIAFAYERKTKKKLDEKLKVALKGDLADVILGLLKTPAKYDAYELYQAMKGLGTTESTLTEILCSRTNEELHRITKTYKEAHKNDLDNSIKKDTSGLYRELLLALVKGIRCEPSNVIDYEQIDRDAKDLHDAMTTKKEKDFPRWISILTERSTPHLEKVFTRYRTYSPMEITETIKKSANGDLSDGLMDLVQCIQSKHKYFADKLIEAMKGKGTKEKLLTRIMVSRCEVDLFQIRREFKKKHGKSLHSAIADETKGDYQRALLSLCGGDDA</sequence>
<dbReference type="FunFam" id="1.10.220.10:FF:000003">
    <property type="entry name" value="Annexin"/>
    <property type="match status" value="1"/>
</dbReference>
<dbReference type="InParanoid" id="A0A4W3HRP5"/>
<keyword evidence="7 11" id="KW-0106">Calcium</keyword>
<reference evidence="13" key="2">
    <citation type="journal article" date="2007" name="PLoS Biol.">
        <title>Survey sequencing and comparative analysis of the elephant shark (Callorhinchus milii) genome.</title>
        <authorList>
            <person name="Venkatesh B."/>
            <person name="Kirkness E.F."/>
            <person name="Loh Y.H."/>
            <person name="Halpern A.L."/>
            <person name="Lee A.P."/>
            <person name="Johnson J."/>
            <person name="Dandona N."/>
            <person name="Viswanathan L.D."/>
            <person name="Tay A."/>
            <person name="Venter J.C."/>
            <person name="Strausberg R.L."/>
            <person name="Brenner S."/>
        </authorList>
    </citation>
    <scope>NUCLEOTIDE SEQUENCE [LARGE SCALE GENOMIC DNA]</scope>
</reference>
<name>A0A4W3HRP5_CALMI</name>
<dbReference type="GeneTree" id="ENSGT00940000154257"/>
<comment type="domain">
    <text evidence="11">A pair of annexin repeats may form one binding site for calcium and phospholipid.</text>
</comment>
<dbReference type="InterPro" id="IPR018502">
    <property type="entry name" value="Annexin_repeat"/>
</dbReference>
<accession>A0A4W3HRP5</accession>
<reference evidence="13" key="3">
    <citation type="journal article" date="2014" name="Nature">
        <title>Elephant shark genome provides unique insights into gnathostome evolution.</title>
        <authorList>
            <consortium name="International Elephant Shark Genome Sequencing Consortium"/>
            <person name="Venkatesh B."/>
            <person name="Lee A.P."/>
            <person name="Ravi V."/>
            <person name="Maurya A.K."/>
            <person name="Lian M.M."/>
            <person name="Swann J.B."/>
            <person name="Ohta Y."/>
            <person name="Flajnik M.F."/>
            <person name="Sutoh Y."/>
            <person name="Kasahara M."/>
            <person name="Hoon S."/>
            <person name="Gangu V."/>
            <person name="Roy S.W."/>
            <person name="Irimia M."/>
            <person name="Korzh V."/>
            <person name="Kondrychyn I."/>
            <person name="Lim Z.W."/>
            <person name="Tay B.H."/>
            <person name="Tohari S."/>
            <person name="Kong K.W."/>
            <person name="Ho S."/>
            <person name="Lorente-Galdos B."/>
            <person name="Quilez J."/>
            <person name="Marques-Bonet T."/>
            <person name="Raney B.J."/>
            <person name="Ingham P.W."/>
            <person name="Tay A."/>
            <person name="Hillier L.W."/>
            <person name="Minx P."/>
            <person name="Boehm T."/>
            <person name="Wilson R.K."/>
            <person name="Brenner S."/>
            <person name="Warren W.C."/>
        </authorList>
    </citation>
    <scope>NUCLEOTIDE SEQUENCE [LARGE SCALE GENOMIC DNA]</scope>
</reference>
<dbReference type="PANTHER" id="PTHR10502">
    <property type="entry name" value="ANNEXIN"/>
    <property type="match status" value="1"/>
</dbReference>
<dbReference type="OrthoDB" id="37886at2759"/>